<evidence type="ECO:0000313" key="1">
    <source>
        <dbReference type="EMBL" id="SEI78470.1"/>
    </source>
</evidence>
<evidence type="ECO:0008006" key="3">
    <source>
        <dbReference type="Google" id="ProtNLM"/>
    </source>
</evidence>
<sequence length="276" mass="31899">MRKLLLVSIFAIQAVIAYPQTYDFLKAHNNKGKVFVSWGWNQSRFTHSDIRFKGSDYNFTLKSVIAKDRQTGFSLRYFNPSKITIPQYNFRIGYFINSKYSISFGFDHMKYVMQQDQTVKINGEIAGSGTDYDGIYNNESIKLTGDFLRFEHTNGLNYLNLELRRMDNLFDQHTLKIRNIDINVIEGIGAGLLYPKSDVTLLNYDRNDQWHVAGYGMNLVAGLNVTFFKNFFIQGEMKGGYINMPDILTTHFIEDRAAQHFFFAQGNVNFGVMIKL</sequence>
<name>A0A1H6TQD6_9BACT</name>
<proteinExistence type="predicted"/>
<dbReference type="STRING" id="408657.SAMN04487995_2202"/>
<organism evidence="1 2">
    <name type="scientific">Dyadobacter koreensis</name>
    <dbReference type="NCBI Taxonomy" id="408657"/>
    <lineage>
        <taxon>Bacteria</taxon>
        <taxon>Pseudomonadati</taxon>
        <taxon>Bacteroidota</taxon>
        <taxon>Cytophagia</taxon>
        <taxon>Cytophagales</taxon>
        <taxon>Spirosomataceae</taxon>
        <taxon>Dyadobacter</taxon>
    </lineage>
</organism>
<accession>A0A1H6TQD6</accession>
<keyword evidence="2" id="KW-1185">Reference proteome</keyword>
<dbReference type="AlphaFoldDB" id="A0A1H6TQD6"/>
<protein>
    <recommendedName>
        <fullName evidence="3">Outer membrane protein beta-barrel domain-containing protein</fullName>
    </recommendedName>
</protein>
<evidence type="ECO:0000313" key="2">
    <source>
        <dbReference type="Proteomes" id="UP000199532"/>
    </source>
</evidence>
<dbReference type="RefSeq" id="WP_218148617.1">
    <property type="nucleotide sequence ID" value="NZ_FNXY01000003.1"/>
</dbReference>
<dbReference type="EMBL" id="FNXY01000003">
    <property type="protein sequence ID" value="SEI78470.1"/>
    <property type="molecule type" value="Genomic_DNA"/>
</dbReference>
<dbReference type="Proteomes" id="UP000199532">
    <property type="component" value="Unassembled WGS sequence"/>
</dbReference>
<gene>
    <name evidence="1" type="ORF">SAMN04487995_2202</name>
</gene>
<reference evidence="1 2" key="1">
    <citation type="submission" date="2016-10" db="EMBL/GenBank/DDBJ databases">
        <authorList>
            <person name="de Groot N.N."/>
        </authorList>
    </citation>
    <scope>NUCLEOTIDE SEQUENCE [LARGE SCALE GENOMIC DNA]</scope>
    <source>
        <strain evidence="1 2">DSM 19938</strain>
    </source>
</reference>